<reference evidence="1 2" key="1">
    <citation type="journal article" date="2018" name="Nat. Ecol. Evol.">
        <title>Pezizomycetes genomes reveal the molecular basis of ectomycorrhizal truffle lifestyle.</title>
        <authorList>
            <person name="Murat C."/>
            <person name="Payen T."/>
            <person name="Noel B."/>
            <person name="Kuo A."/>
            <person name="Morin E."/>
            <person name="Chen J."/>
            <person name="Kohler A."/>
            <person name="Krizsan K."/>
            <person name="Balestrini R."/>
            <person name="Da Silva C."/>
            <person name="Montanini B."/>
            <person name="Hainaut M."/>
            <person name="Levati E."/>
            <person name="Barry K.W."/>
            <person name="Belfiori B."/>
            <person name="Cichocki N."/>
            <person name="Clum A."/>
            <person name="Dockter R.B."/>
            <person name="Fauchery L."/>
            <person name="Guy J."/>
            <person name="Iotti M."/>
            <person name="Le Tacon F."/>
            <person name="Lindquist E.A."/>
            <person name="Lipzen A."/>
            <person name="Malagnac F."/>
            <person name="Mello A."/>
            <person name="Molinier V."/>
            <person name="Miyauchi S."/>
            <person name="Poulain J."/>
            <person name="Riccioni C."/>
            <person name="Rubini A."/>
            <person name="Sitrit Y."/>
            <person name="Splivallo R."/>
            <person name="Traeger S."/>
            <person name="Wang M."/>
            <person name="Zifcakova L."/>
            <person name="Wipf D."/>
            <person name="Zambonelli A."/>
            <person name="Paolocci F."/>
            <person name="Nowrousian M."/>
            <person name="Ottonello S."/>
            <person name="Baldrian P."/>
            <person name="Spatafora J.W."/>
            <person name="Henrissat B."/>
            <person name="Nagy L.G."/>
            <person name="Aury J.M."/>
            <person name="Wincker P."/>
            <person name="Grigoriev I.V."/>
            <person name="Bonfante P."/>
            <person name="Martin F.M."/>
        </authorList>
    </citation>
    <scope>NUCLEOTIDE SEQUENCE [LARGE SCALE GENOMIC DNA]</scope>
    <source>
        <strain evidence="1 2">RN42</strain>
    </source>
</reference>
<keyword evidence="2" id="KW-1185">Reference proteome</keyword>
<dbReference type="AlphaFoldDB" id="A0A3N4IPI6"/>
<evidence type="ECO:0000313" key="2">
    <source>
        <dbReference type="Proteomes" id="UP000275078"/>
    </source>
</evidence>
<proteinExistence type="predicted"/>
<dbReference type="Proteomes" id="UP000275078">
    <property type="component" value="Unassembled WGS sequence"/>
</dbReference>
<organism evidence="1 2">
    <name type="scientific">Ascobolus immersus RN42</name>
    <dbReference type="NCBI Taxonomy" id="1160509"/>
    <lineage>
        <taxon>Eukaryota</taxon>
        <taxon>Fungi</taxon>
        <taxon>Dikarya</taxon>
        <taxon>Ascomycota</taxon>
        <taxon>Pezizomycotina</taxon>
        <taxon>Pezizomycetes</taxon>
        <taxon>Pezizales</taxon>
        <taxon>Ascobolaceae</taxon>
        <taxon>Ascobolus</taxon>
    </lineage>
</organism>
<evidence type="ECO:0000313" key="1">
    <source>
        <dbReference type="EMBL" id="RPA87645.1"/>
    </source>
</evidence>
<gene>
    <name evidence="1" type="ORF">BJ508DRAFT_357268</name>
</gene>
<accession>A0A3N4IPI6</accession>
<name>A0A3N4IPI6_ASCIM</name>
<dbReference type="EMBL" id="ML119646">
    <property type="protein sequence ID" value="RPA87645.1"/>
    <property type="molecule type" value="Genomic_DNA"/>
</dbReference>
<protein>
    <submittedName>
        <fullName evidence="1">Uncharacterized protein</fullName>
    </submittedName>
</protein>
<sequence>MSEQPLRYVYTVLLHTSPPDQDFESDRDNSTEEELGIFEDVNDANDRAEQTLSDLGFTLPDLESNGEFDYDEGGCLRMFNSIGDDNVMLQVKKKMIIPSRARTEPPQTQAEEARIVKHQVYKATITILEDENDDGDYSEQTEETYFWNREETLKHIVSEVLDVDEDCGFEVNDVDVGSDGLARGEFEIGSDNRAYDINLKIIRYEVKGVEMEFVERPGKKNQNQVEIVKQVWFGDERRTDGTKDQPVVLE</sequence>